<evidence type="ECO:0000313" key="4">
    <source>
        <dbReference type="Proteomes" id="UP000019376"/>
    </source>
</evidence>
<dbReference type="PROSITE" id="PS51257">
    <property type="entry name" value="PROKAR_LIPOPROTEIN"/>
    <property type="match status" value="1"/>
</dbReference>
<keyword evidence="4" id="KW-1185">Reference proteome</keyword>
<feature type="compositionally biased region" description="Gly residues" evidence="1">
    <location>
        <begin position="92"/>
        <end position="101"/>
    </location>
</feature>
<keyword evidence="2" id="KW-0472">Membrane</keyword>
<reference evidence="3 4" key="1">
    <citation type="journal article" date="2013" name="PLoS ONE">
        <title>Genomic and secretomic analyses reveal unique features of the lignocellulolytic enzyme system of Penicillium decumbens.</title>
        <authorList>
            <person name="Liu G."/>
            <person name="Zhang L."/>
            <person name="Wei X."/>
            <person name="Zou G."/>
            <person name="Qin Y."/>
            <person name="Ma L."/>
            <person name="Li J."/>
            <person name="Zheng H."/>
            <person name="Wang S."/>
            <person name="Wang C."/>
            <person name="Xun L."/>
            <person name="Zhao G.-P."/>
            <person name="Zhou Z."/>
            <person name="Qu Y."/>
        </authorList>
    </citation>
    <scope>NUCLEOTIDE SEQUENCE [LARGE SCALE GENOMIC DNA]</scope>
    <source>
        <strain evidence="4">114-2 / CGMCC 5302</strain>
    </source>
</reference>
<accession>S7ZQ05</accession>
<dbReference type="STRING" id="933388.S7ZQ05"/>
<name>S7ZQ05_PENO1</name>
<evidence type="ECO:0000313" key="3">
    <source>
        <dbReference type="EMBL" id="EPS32795.1"/>
    </source>
</evidence>
<dbReference type="EMBL" id="KB644414">
    <property type="protein sequence ID" value="EPS32795.1"/>
    <property type="molecule type" value="Genomic_DNA"/>
</dbReference>
<dbReference type="AlphaFoldDB" id="S7ZQ05"/>
<sequence length="108" mass="11778">MTRYPDPIVSPSVGREIGIMIAFVGACLMTMAMYSVIWRRIQARNHAEDLARRKALKNRAVREPEVLSGAGGGLGRRVGLETRGLYRVPQGSGVGVEGDGPWGREDLL</sequence>
<proteinExistence type="predicted"/>
<feature type="region of interest" description="Disordered" evidence="1">
    <location>
        <begin position="89"/>
        <end position="108"/>
    </location>
</feature>
<keyword evidence="2" id="KW-1133">Transmembrane helix</keyword>
<feature type="transmembrane region" description="Helical" evidence="2">
    <location>
        <begin position="17"/>
        <end position="37"/>
    </location>
</feature>
<gene>
    <name evidence="3" type="ORF">PDE_07755</name>
</gene>
<dbReference type="HOGENOM" id="CLU_2197842_0_0_1"/>
<dbReference type="PhylomeDB" id="S7ZQ05"/>
<keyword evidence="2" id="KW-0812">Transmembrane</keyword>
<protein>
    <submittedName>
        <fullName evidence="3">Uncharacterized protein</fullName>
    </submittedName>
</protein>
<organism evidence="3 4">
    <name type="scientific">Penicillium oxalicum (strain 114-2 / CGMCC 5302)</name>
    <name type="common">Penicillium decumbens</name>
    <dbReference type="NCBI Taxonomy" id="933388"/>
    <lineage>
        <taxon>Eukaryota</taxon>
        <taxon>Fungi</taxon>
        <taxon>Dikarya</taxon>
        <taxon>Ascomycota</taxon>
        <taxon>Pezizomycotina</taxon>
        <taxon>Eurotiomycetes</taxon>
        <taxon>Eurotiomycetidae</taxon>
        <taxon>Eurotiales</taxon>
        <taxon>Aspergillaceae</taxon>
        <taxon>Penicillium</taxon>
    </lineage>
</organism>
<dbReference type="OrthoDB" id="3436553at2759"/>
<evidence type="ECO:0000256" key="2">
    <source>
        <dbReference type="SAM" id="Phobius"/>
    </source>
</evidence>
<evidence type="ECO:0000256" key="1">
    <source>
        <dbReference type="SAM" id="MobiDB-lite"/>
    </source>
</evidence>
<dbReference type="Proteomes" id="UP000019376">
    <property type="component" value="Unassembled WGS sequence"/>
</dbReference>